<name>A0A1I5NYG5_9RHOB</name>
<organism evidence="3 4">
    <name type="scientific">Tranquillimonas alkanivorans</name>
    <dbReference type="NCBI Taxonomy" id="441119"/>
    <lineage>
        <taxon>Bacteria</taxon>
        <taxon>Pseudomonadati</taxon>
        <taxon>Pseudomonadota</taxon>
        <taxon>Alphaproteobacteria</taxon>
        <taxon>Rhodobacterales</taxon>
        <taxon>Roseobacteraceae</taxon>
        <taxon>Tranquillimonas</taxon>
    </lineage>
</organism>
<dbReference type="STRING" id="441119.SAMN04488047_104142"/>
<feature type="transmembrane region" description="Helical" evidence="1">
    <location>
        <begin position="20"/>
        <end position="43"/>
    </location>
</feature>
<keyword evidence="1" id="KW-1133">Transmembrane helix</keyword>
<gene>
    <name evidence="3" type="ORF">SAMN04488047_104142</name>
</gene>
<dbReference type="RefSeq" id="WP_093419824.1">
    <property type="nucleotide sequence ID" value="NZ_FOXA01000004.1"/>
</dbReference>
<dbReference type="Proteomes" id="UP000199356">
    <property type="component" value="Unassembled WGS sequence"/>
</dbReference>
<dbReference type="Pfam" id="PF13116">
    <property type="entry name" value="YhdP"/>
    <property type="match status" value="1"/>
</dbReference>
<feature type="domain" description="YhdP central" evidence="2">
    <location>
        <begin position="383"/>
        <end position="806"/>
    </location>
</feature>
<evidence type="ECO:0000313" key="4">
    <source>
        <dbReference type="Proteomes" id="UP000199356"/>
    </source>
</evidence>
<keyword evidence="1" id="KW-0472">Membrane</keyword>
<proteinExistence type="predicted"/>
<evidence type="ECO:0000313" key="3">
    <source>
        <dbReference type="EMBL" id="SFP26813.1"/>
    </source>
</evidence>
<evidence type="ECO:0000256" key="1">
    <source>
        <dbReference type="SAM" id="Phobius"/>
    </source>
</evidence>
<sequence>MTERAEQTTRTRGPSRRRRAARLGAWVVSSILTLALIAGLAVLSFTGRSVDLPVWVTDRIEARLNARLDRFRIELGRAAVVVGQDGVPRVRLRGVELSDAGGVPLAQLNDIGAAFDPVALSRGQVLPRRLRLAGAQATVRRRADGGFELSLGGGGQSFEGIGGLLDALDAAFAAPPFTGVERIEARDLTVTLEDARTARVWQVTGGTLLLERDADGLGVTVVAEVFNGTEDLARLQLSVATDSDDASAAISATVENAAAADIALQSPVLSVLRVLEAPISGAFRTTLDTTGAPEGFAGTLEIGSGAVHPTPATRPVAFDSAKAYFSYDPATQKIALSQLTGRSDFATFEAEGHAYLRETGPGGWPRALVGQLRADRLRASAEGVLAVPVSFASATADLRLRLDPFTLEIGQLVLSGANGRHIRADGSVTAAPEGWDVAVDLSAEAVSAARAKALWPLAVAPKTRDWLDRNIVSGEITDLEAALRLAPGQDRRLAASFAFRDAEVGFLKQMPPLTGAAGHASIAGNRFALTLDRGGVVLPGGGTVSAAGSTLTVPDTRQKPARGEFRLHTEGTLSATLELIDQPPLSAFRTGPPPEVGEGRALLDTAFALTFGRKLRENEITYATNGLLRDFASDTLAPGRSIRAEALEVEATPSAVLVSGDATLDGIPLTARWRQGLSPEERGSSTLRGTVELSPRALDALGVALPEGSVSGRGTGDVTLTLEKGAPPEVLLTSDLSGLRLSLPALDWAKPAEATGRLAVEATLGPTPEVGRLEVEGGGLSAVGRLDLAPGGGLEAARFGRVRIGDWLDAPVTLTPRGWGQPPAIALRGGTFDLRAAEFGEGGSGGGARGPIDIALDRLVITDGIALTDVRGEIDGGGAVSGVITGRVNGGAPVRATLVPSQRGTAIRVLSDDGGGVFRDAGIIRTVRGGAMDLILNPTGAPGTYDGRLRVTGTRMRDAPVMAELLSAVSVVGLLEQLDGQGIPFEEVHADFRLTPDRVVLYDSSAVGASLGISMDGVYDLRSKRMDMQGVVSPIYLVNRVGSVLTRRGEGLFGFNFTLRGPSASPSVGVNPLSILTPGMFREIFRRPPPERGAR</sequence>
<protein>
    <submittedName>
        <fullName evidence="3">AsmA-like C-terminal region</fullName>
    </submittedName>
</protein>
<evidence type="ECO:0000259" key="2">
    <source>
        <dbReference type="Pfam" id="PF13116"/>
    </source>
</evidence>
<keyword evidence="1" id="KW-0812">Transmembrane</keyword>
<dbReference type="EMBL" id="FOXA01000004">
    <property type="protein sequence ID" value="SFP26813.1"/>
    <property type="molecule type" value="Genomic_DNA"/>
</dbReference>
<keyword evidence="4" id="KW-1185">Reference proteome</keyword>
<accession>A0A1I5NYG5</accession>
<dbReference type="InterPro" id="IPR025263">
    <property type="entry name" value="YhdP_central"/>
</dbReference>
<dbReference type="AlphaFoldDB" id="A0A1I5NYG5"/>
<reference evidence="3 4" key="1">
    <citation type="submission" date="2016-10" db="EMBL/GenBank/DDBJ databases">
        <authorList>
            <person name="de Groot N.N."/>
        </authorList>
    </citation>
    <scope>NUCLEOTIDE SEQUENCE [LARGE SCALE GENOMIC DNA]</scope>
    <source>
        <strain evidence="3 4">DSM 19547</strain>
    </source>
</reference>
<dbReference type="OrthoDB" id="7161641at2"/>